<dbReference type="EMBL" id="BKCJ010005753">
    <property type="protein sequence ID" value="GEU68449.1"/>
    <property type="molecule type" value="Genomic_DNA"/>
</dbReference>
<feature type="compositionally biased region" description="Polar residues" evidence="1">
    <location>
        <begin position="75"/>
        <end position="101"/>
    </location>
</feature>
<dbReference type="AlphaFoldDB" id="A0A6L2M4T9"/>
<feature type="region of interest" description="Disordered" evidence="1">
    <location>
        <begin position="28"/>
        <end position="117"/>
    </location>
</feature>
<reference evidence="2" key="1">
    <citation type="journal article" date="2019" name="Sci. Rep.">
        <title>Draft genome of Tanacetum cinerariifolium, the natural source of mosquito coil.</title>
        <authorList>
            <person name="Yamashiro T."/>
            <person name="Shiraishi A."/>
            <person name="Satake H."/>
            <person name="Nakayama K."/>
        </authorList>
    </citation>
    <scope>NUCLEOTIDE SEQUENCE</scope>
</reference>
<protein>
    <submittedName>
        <fullName evidence="2">Uncharacterized protein</fullName>
    </submittedName>
</protein>
<name>A0A6L2M4T9_TANCI</name>
<proteinExistence type="predicted"/>
<organism evidence="2">
    <name type="scientific">Tanacetum cinerariifolium</name>
    <name type="common">Dalmatian daisy</name>
    <name type="synonym">Chrysanthemum cinerariifolium</name>
    <dbReference type="NCBI Taxonomy" id="118510"/>
    <lineage>
        <taxon>Eukaryota</taxon>
        <taxon>Viridiplantae</taxon>
        <taxon>Streptophyta</taxon>
        <taxon>Embryophyta</taxon>
        <taxon>Tracheophyta</taxon>
        <taxon>Spermatophyta</taxon>
        <taxon>Magnoliopsida</taxon>
        <taxon>eudicotyledons</taxon>
        <taxon>Gunneridae</taxon>
        <taxon>Pentapetalae</taxon>
        <taxon>asterids</taxon>
        <taxon>campanulids</taxon>
        <taxon>Asterales</taxon>
        <taxon>Asteraceae</taxon>
        <taxon>Asteroideae</taxon>
        <taxon>Anthemideae</taxon>
        <taxon>Anthemidinae</taxon>
        <taxon>Tanacetum</taxon>
    </lineage>
</organism>
<gene>
    <name evidence="2" type="ORF">Tci_040427</name>
</gene>
<evidence type="ECO:0000313" key="2">
    <source>
        <dbReference type="EMBL" id="GEU68449.1"/>
    </source>
</evidence>
<sequence length="360" mass="39234">MFESGSYKSHPDHATLYEALEVSIQHENNDELHEALATSRKRRRDDQDLPLPPPKDSDRSKKKRQDSDASASKQPPVQNSSAWKTSGTREAPSSSSKQMTASPPPVDDNPVPDDMYLSNLEDTSVAHLPKIKTRPDWLKLKQEIWDPSSTGIANKLGRRSSSKLTLKIDLMNPEGNRVVHDISKPLPLGGPPGIDHGRAERSLVDVAAYDPSAEANCVSAVHALRSFTFPTGLMLLIHQTQDNVVIGETSLSFSLDVVHARVQRIKGDVVSYHLSLSDAMAPLIKPLSAENLVGEASTSGVPVAVAVTSSLSTIFAQNGSIPPMPMLAHDAKLHIEVPSFVVIVFEKEELETTPECPETR</sequence>
<evidence type="ECO:0000256" key="1">
    <source>
        <dbReference type="SAM" id="MobiDB-lite"/>
    </source>
</evidence>
<comment type="caution">
    <text evidence="2">The sequence shown here is derived from an EMBL/GenBank/DDBJ whole genome shotgun (WGS) entry which is preliminary data.</text>
</comment>
<accession>A0A6L2M4T9</accession>